<dbReference type="GeneID" id="63841108"/>
<dbReference type="Proteomes" id="UP000803844">
    <property type="component" value="Unassembled WGS sequence"/>
</dbReference>
<gene>
    <name evidence="2" type="ORF">M406DRAFT_358704</name>
</gene>
<accession>A0A9P4XSR7</accession>
<feature type="region of interest" description="Disordered" evidence="1">
    <location>
        <begin position="1"/>
        <end position="85"/>
    </location>
</feature>
<feature type="compositionally biased region" description="Basic and acidic residues" evidence="1">
    <location>
        <begin position="41"/>
        <end position="58"/>
    </location>
</feature>
<name>A0A9P4XSR7_CRYP1</name>
<protein>
    <submittedName>
        <fullName evidence="2">Uncharacterized protein</fullName>
    </submittedName>
</protein>
<proteinExistence type="predicted"/>
<comment type="caution">
    <text evidence="2">The sequence shown here is derived from an EMBL/GenBank/DDBJ whole genome shotgun (WGS) entry which is preliminary data.</text>
</comment>
<keyword evidence="3" id="KW-1185">Reference proteome</keyword>
<sequence>MYSGRGGRVRKQPGAPESSSRQVPPPYAELHHPAPAFSRDSAPREREQLRSHPDKNEDTAGVSGQASRTFQEGVRTTDQELLEMK</sequence>
<organism evidence="2 3">
    <name type="scientific">Cryphonectria parasitica (strain ATCC 38755 / EP155)</name>
    <dbReference type="NCBI Taxonomy" id="660469"/>
    <lineage>
        <taxon>Eukaryota</taxon>
        <taxon>Fungi</taxon>
        <taxon>Dikarya</taxon>
        <taxon>Ascomycota</taxon>
        <taxon>Pezizomycotina</taxon>
        <taxon>Sordariomycetes</taxon>
        <taxon>Sordariomycetidae</taxon>
        <taxon>Diaporthales</taxon>
        <taxon>Cryphonectriaceae</taxon>
        <taxon>Cryphonectria-Endothia species complex</taxon>
        <taxon>Cryphonectria</taxon>
    </lineage>
</organism>
<dbReference type="RefSeq" id="XP_040771069.1">
    <property type="nucleotide sequence ID" value="XM_040923979.1"/>
</dbReference>
<evidence type="ECO:0000256" key="1">
    <source>
        <dbReference type="SAM" id="MobiDB-lite"/>
    </source>
</evidence>
<dbReference type="AlphaFoldDB" id="A0A9P4XSR7"/>
<dbReference type="EMBL" id="MU032354">
    <property type="protein sequence ID" value="KAF3760090.1"/>
    <property type="molecule type" value="Genomic_DNA"/>
</dbReference>
<reference evidence="2" key="1">
    <citation type="journal article" date="2020" name="Phytopathology">
        <title>Genome sequence of the chestnut blight fungus Cryphonectria parasitica EP155: A fundamental resource for an archetypical invasive plant pathogen.</title>
        <authorList>
            <person name="Crouch J.A."/>
            <person name="Dawe A."/>
            <person name="Aerts A."/>
            <person name="Barry K."/>
            <person name="Churchill A.C.L."/>
            <person name="Grimwood J."/>
            <person name="Hillman B."/>
            <person name="Milgroom M.G."/>
            <person name="Pangilinan J."/>
            <person name="Smith M."/>
            <person name="Salamov A."/>
            <person name="Schmutz J."/>
            <person name="Yadav J."/>
            <person name="Grigoriev I.V."/>
            <person name="Nuss D."/>
        </authorList>
    </citation>
    <scope>NUCLEOTIDE SEQUENCE</scope>
    <source>
        <strain evidence="2">EP155</strain>
    </source>
</reference>
<evidence type="ECO:0000313" key="3">
    <source>
        <dbReference type="Proteomes" id="UP000803844"/>
    </source>
</evidence>
<feature type="compositionally biased region" description="Polar residues" evidence="1">
    <location>
        <begin position="62"/>
        <end position="74"/>
    </location>
</feature>
<evidence type="ECO:0000313" key="2">
    <source>
        <dbReference type="EMBL" id="KAF3760090.1"/>
    </source>
</evidence>
<feature type="compositionally biased region" description="Basic and acidic residues" evidence="1">
    <location>
        <begin position="75"/>
        <end position="85"/>
    </location>
</feature>